<gene>
    <name evidence="1" type="ORF">MML48_8g00019986</name>
</gene>
<proteinExistence type="predicted"/>
<comment type="caution">
    <text evidence="1">The sequence shown here is derived from an EMBL/GenBank/DDBJ whole genome shotgun (WGS) entry which is preliminary data.</text>
</comment>
<keyword evidence="2" id="KW-1185">Reference proteome</keyword>
<evidence type="ECO:0000313" key="1">
    <source>
        <dbReference type="EMBL" id="KAI4457111.1"/>
    </source>
</evidence>
<organism evidence="1 2">
    <name type="scientific">Holotrichia oblita</name>
    <name type="common">Chafer beetle</name>
    <dbReference type="NCBI Taxonomy" id="644536"/>
    <lineage>
        <taxon>Eukaryota</taxon>
        <taxon>Metazoa</taxon>
        <taxon>Ecdysozoa</taxon>
        <taxon>Arthropoda</taxon>
        <taxon>Hexapoda</taxon>
        <taxon>Insecta</taxon>
        <taxon>Pterygota</taxon>
        <taxon>Neoptera</taxon>
        <taxon>Endopterygota</taxon>
        <taxon>Coleoptera</taxon>
        <taxon>Polyphaga</taxon>
        <taxon>Scarabaeiformia</taxon>
        <taxon>Scarabaeidae</taxon>
        <taxon>Melolonthinae</taxon>
        <taxon>Holotrichia</taxon>
    </lineage>
</organism>
<reference evidence="1" key="1">
    <citation type="submission" date="2022-04" db="EMBL/GenBank/DDBJ databases">
        <title>Chromosome-scale genome assembly of Holotrichia oblita Faldermann.</title>
        <authorList>
            <person name="Rongchong L."/>
        </authorList>
    </citation>
    <scope>NUCLEOTIDE SEQUENCE</scope>
    <source>
        <strain evidence="1">81SQS9</strain>
    </source>
</reference>
<sequence>MLIKHIFINKNNVQNYIKRCFSSRNIIKLKERGMYQDIFPDISVGEITDLLNAKPQTVYAGFDPTADSLHVGNLLVLINLLHWQRGGHNVIALLGGATGNIGDPSGRTTERDELQSAFIDENVKGIKRNIEIIFENHRKYFWKDNEGNLPNVRVVNNAEWYDKMNPVYLIGKIGRHLRMGTLLSRTSVETRLASPNGMSFTEFSYQLFQAYDWLHLNQNYGCRFQIGGNDQMGNIMSGHELIRKVRKEGVYGLTLPLITTEMGDKFGKSAGNAVWLSEIKTSPFIFYQFWKRLSDIDAEKFLKLFTFESLGFIKDLMRQHREKPELHLAQKYLAEQITLLVHGEEGLKTAEIATKALYDKDISALGNMKAEEVVRLFDKANLVQILPEPGQSVLDLALKAGCFLKSNDALRIISAGGFYINQQKSSNPDEVLNPSVHRLSNNISLLRVGKKNYYVVKWL</sequence>
<accession>A0ACB9SU87</accession>
<dbReference type="Proteomes" id="UP001056778">
    <property type="component" value="Chromosome 8"/>
</dbReference>
<protein>
    <submittedName>
        <fullName evidence="1">Tyrosyl-trna synthetase</fullName>
    </submittedName>
</protein>
<dbReference type="EMBL" id="CM043022">
    <property type="protein sequence ID" value="KAI4457111.1"/>
    <property type="molecule type" value="Genomic_DNA"/>
</dbReference>
<name>A0ACB9SU87_HOLOL</name>
<evidence type="ECO:0000313" key="2">
    <source>
        <dbReference type="Proteomes" id="UP001056778"/>
    </source>
</evidence>